<reference evidence="4" key="1">
    <citation type="submission" date="2016-01" db="EMBL/GenBank/DDBJ databases">
        <authorList>
            <person name="Mitreva M."/>
            <person name="Pepin K.H."/>
            <person name="Mihindukulasuriya K.A."/>
            <person name="Fulton R."/>
            <person name="Fronick C."/>
            <person name="O'Laughlin M."/>
            <person name="Miner T."/>
            <person name="Herter B."/>
            <person name="Rosa B.A."/>
            <person name="Cordes M."/>
            <person name="Tomlinson C."/>
            <person name="Wollam A."/>
            <person name="Palsikar V.B."/>
            <person name="Mardis E.R."/>
            <person name="Wilson R.K."/>
        </authorList>
    </citation>
    <scope>NUCLEOTIDE SEQUENCE [LARGE SCALE GENOMIC DNA]</scope>
    <source>
        <strain evidence="4">MJR7716</strain>
    </source>
</reference>
<dbReference type="STRING" id="28128.HMPREF3226_00417"/>
<accession>A0A133QLB2</accession>
<comment type="caution">
    <text evidence="3">The sequence shown here is derived from an EMBL/GenBank/DDBJ whole genome shotgun (WGS) entry which is preliminary data.</text>
</comment>
<dbReference type="EMBL" id="LRQG01000016">
    <property type="protein sequence ID" value="KXA43669.1"/>
    <property type="molecule type" value="Genomic_DNA"/>
</dbReference>
<protein>
    <recommendedName>
        <fullName evidence="2">DUF5689 domain-containing protein</fullName>
    </recommendedName>
</protein>
<keyword evidence="4" id="KW-1185">Reference proteome</keyword>
<dbReference type="NCBIfam" id="NF038128">
    <property type="entry name" value="choice_anch_J"/>
    <property type="match status" value="1"/>
</dbReference>
<name>A0A133QLB2_9BACT</name>
<keyword evidence="1" id="KW-0732">Signal</keyword>
<feature type="domain" description="DUF5689" evidence="2">
    <location>
        <begin position="43"/>
        <end position="282"/>
    </location>
</feature>
<gene>
    <name evidence="3" type="ORF">HMPREF3226_00417</name>
</gene>
<dbReference type="AlphaFoldDB" id="A0A133QLB2"/>
<dbReference type="RefSeq" id="WP_060940140.1">
    <property type="nucleotide sequence ID" value="NZ_KQ957195.1"/>
</dbReference>
<dbReference type="PATRIC" id="fig|28128.5.peg.419"/>
<dbReference type="Pfam" id="PF18942">
    <property type="entry name" value="DUF5689"/>
    <property type="match status" value="1"/>
</dbReference>
<evidence type="ECO:0000256" key="1">
    <source>
        <dbReference type="SAM" id="SignalP"/>
    </source>
</evidence>
<evidence type="ECO:0000259" key="2">
    <source>
        <dbReference type="Pfam" id="PF18942"/>
    </source>
</evidence>
<feature type="chain" id="PRO_5007458889" description="DUF5689 domain-containing protein" evidence="1">
    <location>
        <begin position="26"/>
        <end position="442"/>
    </location>
</feature>
<evidence type="ECO:0000313" key="4">
    <source>
        <dbReference type="Proteomes" id="UP000070533"/>
    </source>
</evidence>
<dbReference type="PROSITE" id="PS51257">
    <property type="entry name" value="PROKAR_LIPOPROTEIN"/>
    <property type="match status" value="1"/>
</dbReference>
<feature type="signal peptide" evidence="1">
    <location>
        <begin position="1"/>
        <end position="25"/>
    </location>
</feature>
<proteinExistence type="predicted"/>
<evidence type="ECO:0000313" key="3">
    <source>
        <dbReference type="EMBL" id="KXA43669.1"/>
    </source>
</evidence>
<dbReference type="eggNOG" id="COG4085">
    <property type="taxonomic scope" value="Bacteria"/>
</dbReference>
<dbReference type="Proteomes" id="UP000070533">
    <property type="component" value="Unassembled WGS sequence"/>
</dbReference>
<organism evidence="3 4">
    <name type="scientific">Prevotella corporis</name>
    <dbReference type="NCBI Taxonomy" id="28128"/>
    <lineage>
        <taxon>Bacteria</taxon>
        <taxon>Pseudomonadati</taxon>
        <taxon>Bacteroidota</taxon>
        <taxon>Bacteroidia</taxon>
        <taxon>Bacteroidales</taxon>
        <taxon>Prevotellaceae</taxon>
        <taxon>Prevotella</taxon>
    </lineage>
</organism>
<dbReference type="InterPro" id="IPR043744">
    <property type="entry name" value="DUF5689"/>
</dbReference>
<dbReference type="OrthoDB" id="1492759at2"/>
<sequence length="442" mass="48547">MMKIKYLIMVAICALFASCMGDSYAETDENSPAPFGNNEIQETNVVSIAQLKDMYSSVISTDYRNGISYKQVTEALQIKGVVTSTDIQGNIYNEIALQDKTGAIIVSVAQGGLYSFLPIGTEIILDLKDLYVGNYGLQAHIGVPSMNAKGQTSIGRISRATWDQHFKILSTGNVVEPEEFANGNAATTWDINKDGGKLGIIRNVSFKSNNSTVDSTYANANGGAGSVSWTLNEQDGKRVIVYNSNFADFANAKIPTGKVNITGIFKRFNNQWEIIIRTLDDVQPASAESKSYYSNDLTTEPTDWTYEQGTLPEGISYVWKWASPAYGMKATAYVAGISYETHARTITPQIDLTSATKATLTFDHAARFFSDFDNELKVQVSTDKKNWTTVGITEKPSGADWKFVSTMADLKAFCGKKIYIAFFYNSSSKAAATWEIKNLVVK</sequence>